<keyword evidence="1" id="KW-0472">Membrane</keyword>
<comment type="caution">
    <text evidence="2">The sequence shown here is derived from an EMBL/GenBank/DDBJ whole genome shotgun (WGS) entry which is preliminary data.</text>
</comment>
<evidence type="ECO:0000313" key="2">
    <source>
        <dbReference type="EMBL" id="CAF1958309.1"/>
    </source>
</evidence>
<protein>
    <submittedName>
        <fullName evidence="2">Uncharacterized protein</fullName>
    </submittedName>
</protein>
<gene>
    <name evidence="2" type="ORF">XDN619_LOCUS1233</name>
</gene>
<keyword evidence="1" id="KW-1133">Transmembrane helix</keyword>
<keyword evidence="1" id="KW-0812">Transmembrane</keyword>
<dbReference type="Proteomes" id="UP000663887">
    <property type="component" value="Unassembled WGS sequence"/>
</dbReference>
<feature type="transmembrane region" description="Helical" evidence="1">
    <location>
        <begin position="81"/>
        <end position="107"/>
    </location>
</feature>
<dbReference type="AlphaFoldDB" id="A0A816LT22"/>
<accession>A0A816LT22</accession>
<reference evidence="2" key="1">
    <citation type="submission" date="2021-02" db="EMBL/GenBank/DDBJ databases">
        <authorList>
            <person name="Nowell W R."/>
        </authorList>
    </citation>
    <scope>NUCLEOTIDE SEQUENCE</scope>
</reference>
<evidence type="ECO:0000256" key="1">
    <source>
        <dbReference type="SAM" id="Phobius"/>
    </source>
</evidence>
<proteinExistence type="predicted"/>
<sequence length="252" mass="29095">MKMTTRDFFTYNDLYDDKPKIYRYQDNHKLLSLWRTKLLSIPHTTIASIPTTKTFSKLVSSTTMQSSNKLYQLVQLVPFDYLHWFFIGLAILLALLLIIIFICYCHAYCRNANKSRNETKQPLPNFYRYRKFKGSSTRTNNIYEATVPYTFPSPKRPCPLNPKEYLSNQTLGQDLDITDSPQTIRLNISRTKSPSPCMNIASDLLSEIKTRLSIRSSETSIKTGQSCEIPVKRSSMHLNADSKHDAVLIDMN</sequence>
<name>A0A816LT22_9BILA</name>
<organism evidence="2 3">
    <name type="scientific">Rotaria magnacalcarata</name>
    <dbReference type="NCBI Taxonomy" id="392030"/>
    <lineage>
        <taxon>Eukaryota</taxon>
        <taxon>Metazoa</taxon>
        <taxon>Spiralia</taxon>
        <taxon>Gnathifera</taxon>
        <taxon>Rotifera</taxon>
        <taxon>Eurotatoria</taxon>
        <taxon>Bdelloidea</taxon>
        <taxon>Philodinida</taxon>
        <taxon>Philodinidae</taxon>
        <taxon>Rotaria</taxon>
    </lineage>
</organism>
<evidence type="ECO:0000313" key="3">
    <source>
        <dbReference type="Proteomes" id="UP000663887"/>
    </source>
</evidence>
<dbReference type="EMBL" id="CAJNRG010000062">
    <property type="protein sequence ID" value="CAF1958309.1"/>
    <property type="molecule type" value="Genomic_DNA"/>
</dbReference>